<evidence type="ECO:0000313" key="7">
    <source>
        <dbReference type="EMBL" id="ADK79993.1"/>
    </source>
</evidence>
<name>E1RCB3_SEDSS</name>
<proteinExistence type="predicted"/>
<dbReference type="KEGG" id="ssm:Spirs_0858"/>
<dbReference type="GO" id="GO:0005886">
    <property type="term" value="C:plasma membrane"/>
    <property type="evidence" value="ECO:0007669"/>
    <property type="project" value="UniProtKB-SubCell"/>
</dbReference>
<dbReference type="HOGENOM" id="CLU_079569_1_0_12"/>
<dbReference type="STRING" id="573413.Spirs_0858"/>
<dbReference type="Proteomes" id="UP000002318">
    <property type="component" value="Chromosome"/>
</dbReference>
<keyword evidence="2" id="KW-1003">Cell membrane</keyword>
<dbReference type="InterPro" id="IPR001123">
    <property type="entry name" value="LeuE-type"/>
</dbReference>
<evidence type="ECO:0000256" key="5">
    <source>
        <dbReference type="ARBA" id="ARBA00023136"/>
    </source>
</evidence>
<feature type="transmembrane region" description="Helical" evidence="6">
    <location>
        <begin position="41"/>
        <end position="64"/>
    </location>
</feature>
<feature type="transmembrane region" description="Helical" evidence="6">
    <location>
        <begin position="139"/>
        <end position="168"/>
    </location>
</feature>
<evidence type="ECO:0000256" key="1">
    <source>
        <dbReference type="ARBA" id="ARBA00004651"/>
    </source>
</evidence>
<keyword evidence="4 6" id="KW-1133">Transmembrane helix</keyword>
<evidence type="ECO:0000256" key="2">
    <source>
        <dbReference type="ARBA" id="ARBA00022475"/>
    </source>
</evidence>
<keyword evidence="3 6" id="KW-0812">Transmembrane</keyword>
<keyword evidence="8" id="KW-1185">Reference proteome</keyword>
<dbReference type="EMBL" id="CP002116">
    <property type="protein sequence ID" value="ADK79993.1"/>
    <property type="molecule type" value="Genomic_DNA"/>
</dbReference>
<evidence type="ECO:0000256" key="6">
    <source>
        <dbReference type="SAM" id="Phobius"/>
    </source>
</evidence>
<dbReference type="eggNOG" id="COG1280">
    <property type="taxonomic scope" value="Bacteria"/>
</dbReference>
<dbReference type="PANTHER" id="PTHR30086">
    <property type="entry name" value="ARGININE EXPORTER PROTEIN ARGO"/>
    <property type="match status" value="1"/>
</dbReference>
<evidence type="ECO:0000256" key="4">
    <source>
        <dbReference type="ARBA" id="ARBA00022989"/>
    </source>
</evidence>
<dbReference type="OrthoDB" id="369258at2"/>
<feature type="transmembrane region" description="Helical" evidence="6">
    <location>
        <begin position="73"/>
        <end position="91"/>
    </location>
</feature>
<organism evidence="7 8">
    <name type="scientific">Sediminispirochaeta smaragdinae (strain DSM 11293 / JCM 15392 / SEBR 4228)</name>
    <name type="common">Spirochaeta smaragdinae</name>
    <dbReference type="NCBI Taxonomy" id="573413"/>
    <lineage>
        <taxon>Bacteria</taxon>
        <taxon>Pseudomonadati</taxon>
        <taxon>Spirochaetota</taxon>
        <taxon>Spirochaetia</taxon>
        <taxon>Spirochaetales</taxon>
        <taxon>Spirochaetaceae</taxon>
        <taxon>Sediminispirochaeta</taxon>
    </lineage>
</organism>
<dbReference type="Pfam" id="PF01810">
    <property type="entry name" value="LysE"/>
    <property type="match status" value="1"/>
</dbReference>
<evidence type="ECO:0000256" key="3">
    <source>
        <dbReference type="ARBA" id="ARBA00022692"/>
    </source>
</evidence>
<sequence>MQSIFIPVILFTLSMTITPGPNNMLLTVSGAQFGYRKNLPLIIGIVLGLQSQLVLSAMGLGLLFQEFPVIQNILKIIGTLYLLYLAFHIAFQNRKSRGKEHTQKPLTVFQGMALQYLNPKIYVTTITAMSVYTLEGNQYLASVLLITGCFLVITPLSVSVWAAFGSFLNRWMGDEKGAKGIRYALGGLTAASVVFIIL</sequence>
<dbReference type="GO" id="GO:0033228">
    <property type="term" value="P:cysteine export across plasma membrane"/>
    <property type="evidence" value="ECO:0007669"/>
    <property type="project" value="TreeGrafter"/>
</dbReference>
<dbReference type="AlphaFoldDB" id="E1RCB3"/>
<keyword evidence="5 6" id="KW-0472">Membrane</keyword>
<comment type="subcellular location">
    <subcellularLocation>
        <location evidence="1">Cell membrane</location>
        <topology evidence="1">Multi-pass membrane protein</topology>
    </subcellularLocation>
</comment>
<dbReference type="RefSeq" id="WP_013253457.1">
    <property type="nucleotide sequence ID" value="NC_014364.1"/>
</dbReference>
<gene>
    <name evidence="7" type="ordered locus">Spirs_0858</name>
</gene>
<evidence type="ECO:0000313" key="8">
    <source>
        <dbReference type="Proteomes" id="UP000002318"/>
    </source>
</evidence>
<dbReference type="GO" id="GO:0015171">
    <property type="term" value="F:amino acid transmembrane transporter activity"/>
    <property type="evidence" value="ECO:0007669"/>
    <property type="project" value="TreeGrafter"/>
</dbReference>
<reference evidence="7 8" key="1">
    <citation type="journal article" date="2010" name="Stand. Genomic Sci.">
        <title>Complete genome sequence of Spirochaeta smaragdinae type strain (SEBR 4228).</title>
        <authorList>
            <person name="Mavromatis K."/>
            <person name="Yasawong M."/>
            <person name="Chertkov O."/>
            <person name="Lapidus A."/>
            <person name="Lucas S."/>
            <person name="Nolan M."/>
            <person name="Del Rio T.G."/>
            <person name="Tice H."/>
            <person name="Cheng J.F."/>
            <person name="Pitluck S."/>
            <person name="Liolios K."/>
            <person name="Ivanova N."/>
            <person name="Tapia R."/>
            <person name="Han C."/>
            <person name="Bruce D."/>
            <person name="Goodwin L."/>
            <person name="Pati A."/>
            <person name="Chen A."/>
            <person name="Palaniappan K."/>
            <person name="Land M."/>
            <person name="Hauser L."/>
            <person name="Chang Y.J."/>
            <person name="Jeffries C.D."/>
            <person name="Detter J.C."/>
            <person name="Rohde M."/>
            <person name="Brambilla E."/>
            <person name="Spring S."/>
            <person name="Goker M."/>
            <person name="Sikorski J."/>
            <person name="Woyke T."/>
            <person name="Bristow J."/>
            <person name="Eisen J.A."/>
            <person name="Markowitz V."/>
            <person name="Hugenholtz P."/>
            <person name="Klenk H.P."/>
            <person name="Kyrpides N.C."/>
        </authorList>
    </citation>
    <scope>NUCLEOTIDE SEQUENCE [LARGE SCALE GENOMIC DNA]</scope>
    <source>
        <strain evidence="8">DSM 11293 / JCM 15392 / SEBR 4228</strain>
    </source>
</reference>
<accession>E1RCB3</accession>
<protein>
    <submittedName>
        <fullName evidence="7">Lysine exporter protein (LYSE/YGGA)</fullName>
    </submittedName>
</protein>
<dbReference type="PANTHER" id="PTHR30086:SF20">
    <property type="entry name" value="ARGININE EXPORTER PROTEIN ARGO-RELATED"/>
    <property type="match status" value="1"/>
</dbReference>
<feature type="transmembrane region" description="Helical" evidence="6">
    <location>
        <begin position="180"/>
        <end position="197"/>
    </location>
</feature>